<dbReference type="AlphaFoldDB" id="A0A270BG43"/>
<dbReference type="PANTHER" id="PTHR11271:SF48">
    <property type="entry name" value="AMIDOHYDROLASE-RELATED DOMAIN-CONTAINING PROTEIN"/>
    <property type="match status" value="1"/>
</dbReference>
<feature type="domain" description="Amidohydrolase-related" evidence="5">
    <location>
        <begin position="49"/>
        <end position="428"/>
    </location>
</feature>
<dbReference type="InterPro" id="IPR010252">
    <property type="entry name" value="HutF"/>
</dbReference>
<keyword evidence="2" id="KW-0479">Metal-binding</keyword>
<protein>
    <submittedName>
        <fullName evidence="6">Formimidoylglutamate deiminase</fullName>
    </submittedName>
</protein>
<dbReference type="Gene3D" id="2.30.40.10">
    <property type="entry name" value="Urease, subunit C, domain 1"/>
    <property type="match status" value="1"/>
</dbReference>
<evidence type="ECO:0000313" key="6">
    <source>
        <dbReference type="EMBL" id="PAL23964.1"/>
    </source>
</evidence>
<dbReference type="GO" id="GO:0019239">
    <property type="term" value="F:deaminase activity"/>
    <property type="evidence" value="ECO:0007669"/>
    <property type="project" value="TreeGrafter"/>
</dbReference>
<dbReference type="NCBIfam" id="NF006681">
    <property type="entry name" value="PRK09229.1-2"/>
    <property type="match status" value="1"/>
</dbReference>
<dbReference type="RefSeq" id="WP_095351538.1">
    <property type="nucleotide sequence ID" value="NZ_NDFO01000009.1"/>
</dbReference>
<dbReference type="PANTHER" id="PTHR11271">
    <property type="entry name" value="GUANINE DEAMINASE"/>
    <property type="match status" value="1"/>
</dbReference>
<proteinExistence type="predicted"/>
<dbReference type="InterPro" id="IPR011059">
    <property type="entry name" value="Metal-dep_hydrolase_composite"/>
</dbReference>
<dbReference type="SUPFAM" id="SSF51338">
    <property type="entry name" value="Composite domain of metallo-dependent hydrolases"/>
    <property type="match status" value="1"/>
</dbReference>
<evidence type="ECO:0000256" key="1">
    <source>
        <dbReference type="ARBA" id="ARBA00001947"/>
    </source>
</evidence>
<evidence type="ECO:0000256" key="3">
    <source>
        <dbReference type="ARBA" id="ARBA00022801"/>
    </source>
</evidence>
<dbReference type="EMBL" id="NDFP01000009">
    <property type="protein sequence ID" value="PAL23964.1"/>
    <property type="molecule type" value="Genomic_DNA"/>
</dbReference>
<dbReference type="SUPFAM" id="SSF51556">
    <property type="entry name" value="Metallo-dependent hydrolases"/>
    <property type="match status" value="1"/>
</dbReference>
<keyword evidence="7" id="KW-1185">Reference proteome</keyword>
<evidence type="ECO:0000256" key="4">
    <source>
        <dbReference type="ARBA" id="ARBA00022833"/>
    </source>
</evidence>
<keyword evidence="4" id="KW-0862">Zinc</keyword>
<reference evidence="6 7" key="1">
    <citation type="submission" date="2017-04" db="EMBL/GenBank/DDBJ databases">
        <title>Kefir bacterial isolates.</title>
        <authorList>
            <person name="Kim Y."/>
            <person name="Blasche S."/>
            <person name="Patil K.R."/>
        </authorList>
    </citation>
    <scope>NUCLEOTIDE SEQUENCE [LARGE SCALE GENOMIC DNA]</scope>
    <source>
        <strain evidence="6 7">KR-2</strain>
    </source>
</reference>
<name>A0A270BG43_9PROT</name>
<dbReference type="NCBIfam" id="TIGR02022">
    <property type="entry name" value="hutF"/>
    <property type="match status" value="1"/>
</dbReference>
<dbReference type="Pfam" id="PF01979">
    <property type="entry name" value="Amidohydro_1"/>
    <property type="match status" value="1"/>
</dbReference>
<dbReference type="InterPro" id="IPR032466">
    <property type="entry name" value="Metal_Hydrolase"/>
</dbReference>
<dbReference type="Proteomes" id="UP000216033">
    <property type="component" value="Unassembled WGS sequence"/>
</dbReference>
<comment type="cofactor">
    <cofactor evidence="1">
        <name>Zn(2+)</name>
        <dbReference type="ChEBI" id="CHEBI:29105"/>
    </cofactor>
</comment>
<gene>
    <name evidence="6" type="ORF">B9K05_09275</name>
</gene>
<dbReference type="OrthoDB" id="9796020at2"/>
<keyword evidence="3" id="KW-0378">Hydrolase</keyword>
<dbReference type="GO" id="GO:0005829">
    <property type="term" value="C:cytosol"/>
    <property type="evidence" value="ECO:0007669"/>
    <property type="project" value="TreeGrafter"/>
</dbReference>
<dbReference type="GO" id="GO:0046872">
    <property type="term" value="F:metal ion binding"/>
    <property type="evidence" value="ECO:0007669"/>
    <property type="project" value="UniProtKB-KW"/>
</dbReference>
<evidence type="ECO:0000259" key="5">
    <source>
        <dbReference type="Pfam" id="PF01979"/>
    </source>
</evidence>
<accession>A0A270BG43</accession>
<dbReference type="NCBIfam" id="NF006684">
    <property type="entry name" value="PRK09229.1-5"/>
    <property type="match status" value="1"/>
</dbReference>
<sequence length="457" mass="50213">MTELFVDQAFLSGGWHKNVSLVVGKDGTFSSVRPNTQPSAGAERVSVALPPQISLHSHAFQRGMAGMAERRQTPSDTFWTWRNLMYRLAGRITPEQMEVIAAFLYMEMLRAGYTQVAEFHYLHHDKKGNVYENPAEMALRIASAAKTSGIGVTVLPTLYMYSGFGGRPLLDEQKRFATTPEQIVDILQAVQTQTKKNILISTGLGLHSLRAVDMADVKQLTQNGAVEMPVHIHIAEQIGEVEQCLAATGRRPVNYLFDHVEVNARWCLVHATHLAPSEVTQLAQSQAVAGLCPITEANLGDGFFPLVSYVAQKGRFGIGSDSNVLISPAEELRLLEYGLRLSEQSRCVALPQNELGSTGRWLYQQALAGGAQSCGLAQWGLVEGARADLCVLDLEHLPLPDLEGDALLDAALFSVSALPVKHVMCAGAWRVRDGRHLQQDSLTQQFRKVIRTIFSEN</sequence>
<evidence type="ECO:0000256" key="2">
    <source>
        <dbReference type="ARBA" id="ARBA00022723"/>
    </source>
</evidence>
<dbReference type="STRING" id="1231343.Absy_004_023"/>
<dbReference type="InterPro" id="IPR006680">
    <property type="entry name" value="Amidohydro-rel"/>
</dbReference>
<dbReference type="InterPro" id="IPR051607">
    <property type="entry name" value="Metallo-dep_hydrolases"/>
</dbReference>
<dbReference type="Gene3D" id="3.20.20.140">
    <property type="entry name" value="Metal-dependent hydrolases"/>
    <property type="match status" value="1"/>
</dbReference>
<evidence type="ECO:0000313" key="7">
    <source>
        <dbReference type="Proteomes" id="UP000216033"/>
    </source>
</evidence>
<organism evidence="6 7">
    <name type="scientific">Acetobacter syzygii</name>
    <dbReference type="NCBI Taxonomy" id="146476"/>
    <lineage>
        <taxon>Bacteria</taxon>
        <taxon>Pseudomonadati</taxon>
        <taxon>Pseudomonadota</taxon>
        <taxon>Alphaproteobacteria</taxon>
        <taxon>Acetobacterales</taxon>
        <taxon>Acetobacteraceae</taxon>
        <taxon>Acetobacter</taxon>
    </lineage>
</organism>
<comment type="caution">
    <text evidence="6">The sequence shown here is derived from an EMBL/GenBank/DDBJ whole genome shotgun (WGS) entry which is preliminary data.</text>
</comment>